<dbReference type="Pfam" id="PF03006">
    <property type="entry name" value="HlyIII"/>
    <property type="match status" value="1"/>
</dbReference>
<evidence type="ECO:0000256" key="1">
    <source>
        <dbReference type="ARBA" id="ARBA00004141"/>
    </source>
</evidence>
<reference evidence="7 8" key="1">
    <citation type="submission" date="2020-02" db="EMBL/GenBank/DDBJ databases">
        <authorList>
            <person name="Dziuba M."/>
            <person name="Kuznetsov B."/>
            <person name="Mardanov A."/>
            <person name="Ravin N."/>
            <person name="Grouzdev D."/>
        </authorList>
    </citation>
    <scope>NUCLEOTIDE SEQUENCE [LARGE SCALE GENOMIC DNA]</scope>
    <source>
        <strain evidence="7 8">SpK</strain>
    </source>
</reference>
<feature type="transmembrane region" description="Helical" evidence="6">
    <location>
        <begin position="21"/>
        <end position="39"/>
    </location>
</feature>
<dbReference type="AlphaFoldDB" id="A0A7C9QSV6"/>
<feature type="transmembrane region" description="Helical" evidence="6">
    <location>
        <begin position="78"/>
        <end position="97"/>
    </location>
</feature>
<feature type="transmembrane region" description="Helical" evidence="6">
    <location>
        <begin position="132"/>
        <end position="149"/>
    </location>
</feature>
<dbReference type="Proteomes" id="UP000480684">
    <property type="component" value="Unassembled WGS sequence"/>
</dbReference>
<sequence length="209" mass="22238">MTHGFPVFTTAEKWADGIVHILGLLFALGAVGFLVAQGLSMDRGFALITYGAGLAAMLGASAAYNLWSGPAKEWWRRVDHAMIFVMIAGSYTPFVVLRLHGSTAALLGGVVWTGALAGVVLKLIFPRRFEKLSLALYLALGWALVLGFGPLVDSLAARTLILLLVGGGLYTLGVPLHLAHRMRFHNAAWHACVLAAAICHFAAIAGEFV</sequence>
<evidence type="ECO:0000256" key="5">
    <source>
        <dbReference type="PIRSR" id="PIRSR604254-1"/>
    </source>
</evidence>
<organism evidence="7 8">
    <name type="scientific">Magnetospirillum aberrantis SpK</name>
    <dbReference type="NCBI Taxonomy" id="908842"/>
    <lineage>
        <taxon>Bacteria</taxon>
        <taxon>Pseudomonadati</taxon>
        <taxon>Pseudomonadota</taxon>
        <taxon>Alphaproteobacteria</taxon>
        <taxon>Rhodospirillales</taxon>
        <taxon>Rhodospirillaceae</taxon>
        <taxon>Magnetospirillum</taxon>
    </lineage>
</organism>
<evidence type="ECO:0000313" key="8">
    <source>
        <dbReference type="Proteomes" id="UP000480684"/>
    </source>
</evidence>
<comment type="subcellular location">
    <subcellularLocation>
        <location evidence="1">Membrane</location>
        <topology evidence="1">Multi-pass membrane protein</topology>
    </subcellularLocation>
</comment>
<feature type="transmembrane region" description="Helical" evidence="6">
    <location>
        <begin position="103"/>
        <end position="125"/>
    </location>
</feature>
<dbReference type="PANTHER" id="PTHR20855">
    <property type="entry name" value="ADIPOR/PROGESTIN RECEPTOR-RELATED"/>
    <property type="match status" value="1"/>
</dbReference>
<keyword evidence="8" id="KW-1185">Reference proteome</keyword>
<proteinExistence type="predicted"/>
<keyword evidence="4 6" id="KW-0472">Membrane</keyword>
<dbReference type="GO" id="GO:0046872">
    <property type="term" value="F:metal ion binding"/>
    <property type="evidence" value="ECO:0007669"/>
    <property type="project" value="UniProtKB-KW"/>
</dbReference>
<feature type="transmembrane region" description="Helical" evidence="6">
    <location>
        <begin position="45"/>
        <end position="66"/>
    </location>
</feature>
<feature type="transmembrane region" description="Helical" evidence="6">
    <location>
        <begin position="155"/>
        <end position="176"/>
    </location>
</feature>
<accession>A0A7C9QSV6</accession>
<feature type="transmembrane region" description="Helical" evidence="6">
    <location>
        <begin position="188"/>
        <end position="206"/>
    </location>
</feature>
<dbReference type="InterPro" id="IPR004254">
    <property type="entry name" value="AdipoR/HlyIII-related"/>
</dbReference>
<keyword evidence="3 6" id="KW-1133">Transmembrane helix</keyword>
<keyword evidence="5" id="KW-0479">Metal-binding</keyword>
<protein>
    <submittedName>
        <fullName evidence="7">Hemolysin III family protein</fullName>
    </submittedName>
</protein>
<feature type="binding site" evidence="5">
    <location>
        <position position="190"/>
    </location>
    <ligand>
        <name>Zn(2+)</name>
        <dbReference type="ChEBI" id="CHEBI:29105"/>
    </ligand>
</feature>
<dbReference type="RefSeq" id="WP_163676772.1">
    <property type="nucleotide sequence ID" value="NZ_JAAIYP010000034.1"/>
</dbReference>
<evidence type="ECO:0000256" key="6">
    <source>
        <dbReference type="SAM" id="Phobius"/>
    </source>
</evidence>
<gene>
    <name evidence="7" type="ORF">G4223_06515</name>
</gene>
<evidence type="ECO:0000256" key="4">
    <source>
        <dbReference type="ARBA" id="ARBA00023136"/>
    </source>
</evidence>
<dbReference type="PANTHER" id="PTHR20855:SF3">
    <property type="entry name" value="LD03007P"/>
    <property type="match status" value="1"/>
</dbReference>
<evidence type="ECO:0000313" key="7">
    <source>
        <dbReference type="EMBL" id="NFV79760.1"/>
    </source>
</evidence>
<comment type="caution">
    <text evidence="7">The sequence shown here is derived from an EMBL/GenBank/DDBJ whole genome shotgun (WGS) entry which is preliminary data.</text>
</comment>
<dbReference type="EMBL" id="JAAIYP010000034">
    <property type="protein sequence ID" value="NFV79760.1"/>
    <property type="molecule type" value="Genomic_DNA"/>
</dbReference>
<evidence type="ECO:0000256" key="2">
    <source>
        <dbReference type="ARBA" id="ARBA00022692"/>
    </source>
</evidence>
<keyword evidence="2 6" id="KW-0812">Transmembrane</keyword>
<evidence type="ECO:0000256" key="3">
    <source>
        <dbReference type="ARBA" id="ARBA00022989"/>
    </source>
</evidence>
<dbReference type="GO" id="GO:0016020">
    <property type="term" value="C:membrane"/>
    <property type="evidence" value="ECO:0007669"/>
    <property type="project" value="UniProtKB-SubCell"/>
</dbReference>
<name>A0A7C9QSV6_9PROT</name>
<keyword evidence="5" id="KW-0862">Zinc</keyword>